<dbReference type="SUPFAM" id="SSF46785">
    <property type="entry name" value="Winged helix' DNA-binding domain"/>
    <property type="match status" value="1"/>
</dbReference>
<evidence type="ECO:0000256" key="6">
    <source>
        <dbReference type="ARBA" id="ARBA00022790"/>
    </source>
</evidence>
<evidence type="ECO:0000256" key="7">
    <source>
        <dbReference type="ARBA" id="ARBA00023242"/>
    </source>
</evidence>
<reference evidence="9 10" key="1">
    <citation type="journal article" date="2023" name="G3 (Bethesda)">
        <title>A high-quality reference genome for the fission yeast Schizosaccharomyces osmophilus.</title>
        <authorList>
            <person name="Jia G.S."/>
            <person name="Zhang W.C."/>
            <person name="Liang Y."/>
            <person name="Liu X.H."/>
            <person name="Rhind N."/>
            <person name="Pidoux A."/>
            <person name="Brysch-Herzberg M."/>
            <person name="Du L.L."/>
        </authorList>
    </citation>
    <scope>NUCLEOTIDE SEQUENCE [LARGE SCALE GENOMIC DNA]</scope>
    <source>
        <strain evidence="9 10">CBS 15793</strain>
    </source>
</reference>
<dbReference type="Proteomes" id="UP001212411">
    <property type="component" value="Chromosome 1"/>
</dbReference>
<evidence type="ECO:0000256" key="4">
    <source>
        <dbReference type="ARBA" id="ARBA00014879"/>
    </source>
</evidence>
<dbReference type="EMBL" id="CP115611">
    <property type="protein sequence ID" value="WBW72855.1"/>
    <property type="molecule type" value="Genomic_DNA"/>
</dbReference>
<sequence length="438" mass="51427">MADDFMLEDDEDYEFEFEDDDDDMVEPDVDVENSYYYSKALREEDAGAAVKSFLEIVDKCKSEKNEWAFKSLKQVLKIVFRMDQLDEMLKYYQQLLDYAEWPSITKNYAEKSIYNIVDYASSSSNARFLETFYEITTQALQKLNNERLTMKSLMHVARFFLSQKNYVKFKSLLRQMHLLLSNENTSVTDQNRETHLLELYSLEIQMYSSLEDNKRLKELYQSSLRIKTAIPHPKIMGIIRECGGKMHMQEGQWSEAQTNFFESFKCYDEAGSTARVRVLKYLVLSNMLCESEINPFDSPETQPYKENPHVIAMTKLVEAYQKRDIKEVEKLLIEHRQDIMEDDFIRQYVDKILYSIRSQVLLELIQPYTTVRLSLLAEKLGVTTYIIEQSLIGLIMDGRILGKLDMIHEIYVKQNPLTILSDTLTKNAKTLWTDIANN</sequence>
<gene>
    <name evidence="9" type="primary">csn2</name>
    <name evidence="9" type="ORF">SOMG_01874</name>
</gene>
<evidence type="ECO:0000259" key="8">
    <source>
        <dbReference type="PROSITE" id="PS50250"/>
    </source>
</evidence>
<keyword evidence="5" id="KW-0963">Cytoplasm</keyword>
<dbReference type="KEGG" id="som:SOMG_01874"/>
<name>A0AAE9WAY7_9SCHI</name>
<dbReference type="GeneID" id="80875356"/>
<accession>A0AAE9WAY7</accession>
<evidence type="ECO:0000313" key="9">
    <source>
        <dbReference type="EMBL" id="WBW72855.1"/>
    </source>
</evidence>
<dbReference type="GO" id="GO:0005737">
    <property type="term" value="C:cytoplasm"/>
    <property type="evidence" value="ECO:0007669"/>
    <property type="project" value="UniProtKB-SubCell"/>
</dbReference>
<dbReference type="FunFam" id="1.25.40.570:FF:000006">
    <property type="entry name" value="COP9 signalosome complex subunit 2"/>
    <property type="match status" value="1"/>
</dbReference>
<protein>
    <recommendedName>
        <fullName evidence="4">COP9 signalosome complex subunit 2</fullName>
    </recommendedName>
</protein>
<evidence type="ECO:0000256" key="2">
    <source>
        <dbReference type="ARBA" id="ARBA00004496"/>
    </source>
</evidence>
<dbReference type="SMART" id="SM00753">
    <property type="entry name" value="PAM"/>
    <property type="match status" value="1"/>
</dbReference>
<dbReference type="InterPro" id="IPR000717">
    <property type="entry name" value="PCI_dom"/>
</dbReference>
<keyword evidence="10" id="KW-1185">Reference proteome</keyword>
<feature type="domain" description="PCI" evidence="8">
    <location>
        <begin position="249"/>
        <end position="418"/>
    </location>
</feature>
<dbReference type="Pfam" id="PF01399">
    <property type="entry name" value="PCI"/>
    <property type="match status" value="1"/>
</dbReference>
<evidence type="ECO:0000256" key="1">
    <source>
        <dbReference type="ARBA" id="ARBA00004123"/>
    </source>
</evidence>
<organism evidence="9 10">
    <name type="scientific">Schizosaccharomyces osmophilus</name>
    <dbReference type="NCBI Taxonomy" id="2545709"/>
    <lineage>
        <taxon>Eukaryota</taxon>
        <taxon>Fungi</taxon>
        <taxon>Dikarya</taxon>
        <taxon>Ascomycota</taxon>
        <taxon>Taphrinomycotina</taxon>
        <taxon>Schizosaccharomycetes</taxon>
        <taxon>Schizosaccharomycetales</taxon>
        <taxon>Schizosaccharomycetaceae</taxon>
        <taxon>Schizosaccharomyces</taxon>
    </lineage>
</organism>
<dbReference type="RefSeq" id="XP_056037098.1">
    <property type="nucleotide sequence ID" value="XM_056180667.1"/>
</dbReference>
<evidence type="ECO:0000256" key="5">
    <source>
        <dbReference type="ARBA" id="ARBA00022490"/>
    </source>
</evidence>
<evidence type="ECO:0000313" key="10">
    <source>
        <dbReference type="Proteomes" id="UP001212411"/>
    </source>
</evidence>
<dbReference type="PANTHER" id="PTHR10678">
    <property type="entry name" value="26S PROTEASOME NON-ATPASE REGULATORY SUBUNIT 11/COP9 SIGNALOSOME COMPLEX SUBUNIT 2"/>
    <property type="match status" value="1"/>
</dbReference>
<dbReference type="Gene3D" id="1.25.40.570">
    <property type="match status" value="1"/>
</dbReference>
<dbReference type="InterPro" id="IPR036390">
    <property type="entry name" value="WH_DNA-bd_sf"/>
</dbReference>
<comment type="similarity">
    <text evidence="3">Belongs to the CSN2 family.</text>
</comment>
<keyword evidence="6" id="KW-0736">Signalosome</keyword>
<proteinExistence type="inferred from homology"/>
<comment type="subcellular location">
    <subcellularLocation>
        <location evidence="2">Cytoplasm</location>
    </subcellularLocation>
    <subcellularLocation>
        <location evidence="1">Nucleus</location>
    </subcellularLocation>
</comment>
<keyword evidence="7" id="KW-0539">Nucleus</keyword>
<dbReference type="GO" id="GO:0008180">
    <property type="term" value="C:COP9 signalosome"/>
    <property type="evidence" value="ECO:0007669"/>
    <property type="project" value="UniProtKB-KW"/>
</dbReference>
<evidence type="ECO:0000256" key="3">
    <source>
        <dbReference type="ARBA" id="ARBA00009318"/>
    </source>
</evidence>
<dbReference type="PROSITE" id="PS50250">
    <property type="entry name" value="PCI"/>
    <property type="match status" value="1"/>
</dbReference>
<dbReference type="InterPro" id="IPR050871">
    <property type="entry name" value="26S_Proteasome/COP9_Components"/>
</dbReference>
<dbReference type="AlphaFoldDB" id="A0AAE9WAY7"/>